<dbReference type="Pfam" id="PF00787">
    <property type="entry name" value="PX"/>
    <property type="match status" value="1"/>
</dbReference>
<gene>
    <name evidence="4" type="ORF">QJS10_CPA05g01375</name>
</gene>
<proteinExistence type="predicted"/>
<dbReference type="SUPFAM" id="SSF64268">
    <property type="entry name" value="PX domain"/>
    <property type="match status" value="1"/>
</dbReference>
<reference evidence="4" key="2">
    <citation type="submission" date="2023-06" db="EMBL/GenBank/DDBJ databases">
        <authorList>
            <person name="Ma L."/>
            <person name="Liu K.-W."/>
            <person name="Li Z."/>
            <person name="Hsiao Y.-Y."/>
            <person name="Qi Y."/>
            <person name="Fu T."/>
            <person name="Tang G."/>
            <person name="Zhang D."/>
            <person name="Sun W.-H."/>
            <person name="Liu D.-K."/>
            <person name="Li Y."/>
            <person name="Chen G.-Z."/>
            <person name="Liu X.-D."/>
            <person name="Liao X.-Y."/>
            <person name="Jiang Y.-T."/>
            <person name="Yu X."/>
            <person name="Hao Y."/>
            <person name="Huang J."/>
            <person name="Zhao X.-W."/>
            <person name="Ke S."/>
            <person name="Chen Y.-Y."/>
            <person name="Wu W.-L."/>
            <person name="Hsu J.-L."/>
            <person name="Lin Y.-F."/>
            <person name="Huang M.-D."/>
            <person name="Li C.-Y."/>
            <person name="Huang L."/>
            <person name="Wang Z.-W."/>
            <person name="Zhao X."/>
            <person name="Zhong W.-Y."/>
            <person name="Peng D.-H."/>
            <person name="Ahmad S."/>
            <person name="Lan S."/>
            <person name="Zhang J.-S."/>
            <person name="Tsai W.-C."/>
            <person name="Van De Peer Y."/>
            <person name="Liu Z.-J."/>
        </authorList>
    </citation>
    <scope>NUCLEOTIDE SEQUENCE</scope>
    <source>
        <strain evidence="4">CP</strain>
        <tissue evidence="4">Leaves</tissue>
    </source>
</reference>
<name>A0AAV9EUH6_ACOCL</name>
<dbReference type="InterPro" id="IPR044588">
    <property type="entry name" value="EREX-like"/>
</dbReference>
<keyword evidence="5" id="KW-1185">Reference proteome</keyword>
<evidence type="ECO:0000313" key="4">
    <source>
        <dbReference type="EMBL" id="KAK1316589.1"/>
    </source>
</evidence>
<dbReference type="PANTHER" id="PTHR46856:SF1">
    <property type="entry name" value="PX DOMAIN-CONTAINING PROTEIN EREL1-RELATED"/>
    <property type="match status" value="1"/>
</dbReference>
<protein>
    <recommendedName>
        <fullName evidence="3">PX domain-containing protein</fullName>
    </recommendedName>
</protein>
<feature type="compositionally biased region" description="Basic residues" evidence="2">
    <location>
        <begin position="15"/>
        <end position="25"/>
    </location>
</feature>
<dbReference type="InterPro" id="IPR001683">
    <property type="entry name" value="PX_dom"/>
</dbReference>
<feature type="coiled-coil region" evidence="1">
    <location>
        <begin position="406"/>
        <end position="537"/>
    </location>
</feature>
<sequence length="695" mass="77393">MPLTSSSSSSSSAAAKKRSPPKHRHDGTSPLPLGLDWSPPPKKWEGRDTAWPHDPRTGWSYCITVPSWVVQPESRVSDAGLSNPVISPEGISSASGIYRRFSDFLNLYSALKRAFPKKNIPSPPPRHRFQRINSSRLLLEERRHALEEWMGRLLSDIDLSRSAAVASFLELEAAARSFFQEVNQNASELNSSGDSMVSPLQFSLYSGGSIAGSLSVPSQSLSVVSDNGSDIAYETSEIGTPREGKDHNSEVDTDDITLAEEVTVPVGRIMKNNVSHKENGVVMGDHFLGLSAHLEKANNIPNNSLYGNSLKYGHSPNDNMDFGLEVERDKVASHARRCSIDSVGSDASSIRGSELSNTVFSNSPGYNFIRFATGAEESLGSTALQSSNDVQLVLPLDQQHKLNRILSTVQRRLATAKTDMEDLIARLNQEIAVKEYLTTKVKDLNVELESTKQKSRENLQQAMLVERERVTQMQWDMDELRRKYLEMEAKLKLKKVVCAESEKLSVTGEKELLLQELDVSREQLKVLQARLADLEEKQKLEYLKSSKKKFIHECGILHRRLQECSADFLTEDEDKIIYDPSSLSDALDLLTTSDNRIGLLIAEAQLLTQDDESGPSAINGDGRTGDDDEIRRMLTEVLIDNARLRKQVNSIIRCALTKVSKSEKEELDETPSRKTVLNKFLEREGWEGYGDGLST</sequence>
<feature type="domain" description="PX" evidence="3">
    <location>
        <begin position="1"/>
        <end position="176"/>
    </location>
</feature>
<feature type="compositionally biased region" description="Low complexity" evidence="2">
    <location>
        <begin position="1"/>
        <end position="14"/>
    </location>
</feature>
<feature type="region of interest" description="Disordered" evidence="2">
    <location>
        <begin position="1"/>
        <end position="51"/>
    </location>
</feature>
<dbReference type="GO" id="GO:0016020">
    <property type="term" value="C:membrane"/>
    <property type="evidence" value="ECO:0007669"/>
    <property type="project" value="UniProtKB-ARBA"/>
</dbReference>
<dbReference type="AlphaFoldDB" id="A0AAV9EUH6"/>
<dbReference type="PANTHER" id="PTHR46856">
    <property type="entry name" value="PX DOMAIN-CONTAINING PROTEIN EREL1-RELATED"/>
    <property type="match status" value="1"/>
</dbReference>
<dbReference type="GO" id="GO:0035091">
    <property type="term" value="F:phosphatidylinositol binding"/>
    <property type="evidence" value="ECO:0007669"/>
    <property type="project" value="InterPro"/>
</dbReference>
<dbReference type="GO" id="GO:0015031">
    <property type="term" value="P:protein transport"/>
    <property type="evidence" value="ECO:0007669"/>
    <property type="project" value="InterPro"/>
</dbReference>
<dbReference type="Proteomes" id="UP001180020">
    <property type="component" value="Unassembled WGS sequence"/>
</dbReference>
<organism evidence="4 5">
    <name type="scientific">Acorus calamus</name>
    <name type="common">Sweet flag</name>
    <dbReference type="NCBI Taxonomy" id="4465"/>
    <lineage>
        <taxon>Eukaryota</taxon>
        <taxon>Viridiplantae</taxon>
        <taxon>Streptophyta</taxon>
        <taxon>Embryophyta</taxon>
        <taxon>Tracheophyta</taxon>
        <taxon>Spermatophyta</taxon>
        <taxon>Magnoliopsida</taxon>
        <taxon>Liliopsida</taxon>
        <taxon>Acoraceae</taxon>
        <taxon>Acorus</taxon>
    </lineage>
</organism>
<dbReference type="Gene3D" id="3.30.1520.10">
    <property type="entry name" value="Phox-like domain"/>
    <property type="match status" value="1"/>
</dbReference>
<dbReference type="InterPro" id="IPR036871">
    <property type="entry name" value="PX_dom_sf"/>
</dbReference>
<evidence type="ECO:0000259" key="3">
    <source>
        <dbReference type="PROSITE" id="PS50195"/>
    </source>
</evidence>
<dbReference type="SMART" id="SM00312">
    <property type="entry name" value="PX"/>
    <property type="match status" value="1"/>
</dbReference>
<dbReference type="GO" id="GO:0005768">
    <property type="term" value="C:endosome"/>
    <property type="evidence" value="ECO:0007669"/>
    <property type="project" value="UniProtKB-ARBA"/>
</dbReference>
<dbReference type="EMBL" id="JAUJYO010000005">
    <property type="protein sequence ID" value="KAK1316589.1"/>
    <property type="molecule type" value="Genomic_DNA"/>
</dbReference>
<comment type="caution">
    <text evidence="4">The sequence shown here is derived from an EMBL/GenBank/DDBJ whole genome shotgun (WGS) entry which is preliminary data.</text>
</comment>
<keyword evidence="1" id="KW-0175">Coiled coil</keyword>
<evidence type="ECO:0000256" key="2">
    <source>
        <dbReference type="SAM" id="MobiDB-lite"/>
    </source>
</evidence>
<evidence type="ECO:0000256" key="1">
    <source>
        <dbReference type="SAM" id="Coils"/>
    </source>
</evidence>
<reference evidence="4" key="1">
    <citation type="journal article" date="2023" name="Nat. Commun.">
        <title>Diploid and tetraploid genomes of Acorus and the evolution of monocots.</title>
        <authorList>
            <person name="Ma L."/>
            <person name="Liu K.W."/>
            <person name="Li Z."/>
            <person name="Hsiao Y.Y."/>
            <person name="Qi Y."/>
            <person name="Fu T."/>
            <person name="Tang G.D."/>
            <person name="Zhang D."/>
            <person name="Sun W.H."/>
            <person name="Liu D.K."/>
            <person name="Li Y."/>
            <person name="Chen G.Z."/>
            <person name="Liu X.D."/>
            <person name="Liao X.Y."/>
            <person name="Jiang Y.T."/>
            <person name="Yu X."/>
            <person name="Hao Y."/>
            <person name="Huang J."/>
            <person name="Zhao X.W."/>
            <person name="Ke S."/>
            <person name="Chen Y.Y."/>
            <person name="Wu W.L."/>
            <person name="Hsu J.L."/>
            <person name="Lin Y.F."/>
            <person name="Huang M.D."/>
            <person name="Li C.Y."/>
            <person name="Huang L."/>
            <person name="Wang Z.W."/>
            <person name="Zhao X."/>
            <person name="Zhong W.Y."/>
            <person name="Peng D.H."/>
            <person name="Ahmad S."/>
            <person name="Lan S."/>
            <person name="Zhang J.S."/>
            <person name="Tsai W.C."/>
            <person name="Van de Peer Y."/>
            <person name="Liu Z.J."/>
        </authorList>
    </citation>
    <scope>NUCLEOTIDE SEQUENCE</scope>
    <source>
        <strain evidence="4">CP</strain>
    </source>
</reference>
<dbReference type="PROSITE" id="PS50195">
    <property type="entry name" value="PX"/>
    <property type="match status" value="1"/>
</dbReference>
<feature type="compositionally biased region" description="Basic and acidic residues" evidence="2">
    <location>
        <begin position="42"/>
        <end position="51"/>
    </location>
</feature>
<accession>A0AAV9EUH6</accession>
<evidence type="ECO:0000313" key="5">
    <source>
        <dbReference type="Proteomes" id="UP001180020"/>
    </source>
</evidence>